<accession>A0A1Z5KRU6</accession>
<evidence type="ECO:0000313" key="3">
    <source>
        <dbReference type="Proteomes" id="UP000198406"/>
    </source>
</evidence>
<keyword evidence="3" id="KW-1185">Reference proteome</keyword>
<dbReference type="Proteomes" id="UP000198406">
    <property type="component" value="Unassembled WGS sequence"/>
</dbReference>
<protein>
    <submittedName>
        <fullName evidence="2">Uncharacterized protein</fullName>
    </submittedName>
</protein>
<gene>
    <name evidence="2" type="ORF">FisN_7Hh365</name>
</gene>
<dbReference type="EMBL" id="BDSP01000285">
    <property type="protein sequence ID" value="GAX29043.1"/>
    <property type="molecule type" value="Genomic_DNA"/>
</dbReference>
<keyword evidence="1" id="KW-0472">Membrane</keyword>
<keyword evidence="1" id="KW-0812">Transmembrane</keyword>
<keyword evidence="1" id="KW-1133">Transmembrane helix</keyword>
<feature type="transmembrane region" description="Helical" evidence="1">
    <location>
        <begin position="46"/>
        <end position="64"/>
    </location>
</feature>
<proteinExistence type="predicted"/>
<dbReference type="OrthoDB" id="75860at2759"/>
<sequence length="473" mass="54769">MIRPATALKRSKRWLIHWKTVSHDTASSPIWLMIVCIGTLCSQNTFWWQPLLTVALFLVCYYFWHKRTPTKGRYIPLLFNEAFLLRHYLSPGLESRFTCSNPKEDLPHILKHLRQRVQQMALFNPWLCGYLKTNCGIPSIWTDETQPSIDRLFYEIRVDDPCDMELVLTQQTSVEIGAKVLNTNKPFLKICVVYSPECHDYYVTVCVTHMVGEPNLLYQLWGMLASNAPIVPLWADRHHSYKKHPLTALKGAARGKFLYYFLSSQASIFRTIWAGHQHSKDQPQPILHRRYVNMEWVQKKKEAYQKRRSELDGSPSYVSTQDVLTTWFFSQLKPSCVCVAYSLHDRAEYVTMQHMGNYLEALVLFPDEYSNPGHVRRAVATAGEWAPVNNRSGRDDYSAGLVTGWHSRYVDLELPRSTRQTHLPLRGAMFTGMIPRVLPCMCLFRTSRDQFAVVTLSQEELLDRSAFGDPVKL</sequence>
<evidence type="ECO:0000313" key="2">
    <source>
        <dbReference type="EMBL" id="GAX29043.1"/>
    </source>
</evidence>
<evidence type="ECO:0000256" key="1">
    <source>
        <dbReference type="SAM" id="Phobius"/>
    </source>
</evidence>
<name>A0A1Z5KRU6_FISSO</name>
<organism evidence="2 3">
    <name type="scientific">Fistulifera solaris</name>
    <name type="common">Oleaginous diatom</name>
    <dbReference type="NCBI Taxonomy" id="1519565"/>
    <lineage>
        <taxon>Eukaryota</taxon>
        <taxon>Sar</taxon>
        <taxon>Stramenopiles</taxon>
        <taxon>Ochrophyta</taxon>
        <taxon>Bacillariophyta</taxon>
        <taxon>Bacillariophyceae</taxon>
        <taxon>Bacillariophycidae</taxon>
        <taxon>Naviculales</taxon>
        <taxon>Naviculaceae</taxon>
        <taxon>Fistulifera</taxon>
    </lineage>
</organism>
<reference evidence="2 3" key="1">
    <citation type="journal article" date="2015" name="Plant Cell">
        <title>Oil accumulation by the oleaginous diatom Fistulifera solaris as revealed by the genome and transcriptome.</title>
        <authorList>
            <person name="Tanaka T."/>
            <person name="Maeda Y."/>
            <person name="Veluchamy A."/>
            <person name="Tanaka M."/>
            <person name="Abida H."/>
            <person name="Marechal E."/>
            <person name="Bowler C."/>
            <person name="Muto M."/>
            <person name="Sunaga Y."/>
            <person name="Tanaka M."/>
            <person name="Yoshino T."/>
            <person name="Taniguchi T."/>
            <person name="Fukuda Y."/>
            <person name="Nemoto M."/>
            <person name="Matsumoto M."/>
            <person name="Wong P.S."/>
            <person name="Aburatani S."/>
            <person name="Fujibuchi W."/>
        </authorList>
    </citation>
    <scope>NUCLEOTIDE SEQUENCE [LARGE SCALE GENOMIC DNA]</scope>
    <source>
        <strain evidence="2 3">JPCC DA0580</strain>
    </source>
</reference>
<dbReference type="InParanoid" id="A0A1Z5KRU6"/>
<comment type="caution">
    <text evidence="2">The sequence shown here is derived from an EMBL/GenBank/DDBJ whole genome shotgun (WGS) entry which is preliminary data.</text>
</comment>
<dbReference type="AlphaFoldDB" id="A0A1Z5KRU6"/>